<keyword evidence="3" id="KW-0547">Nucleotide-binding</keyword>
<dbReference type="Gene3D" id="3.30.930.10">
    <property type="entry name" value="Bira Bifunctional Protein, Domain 2"/>
    <property type="match status" value="1"/>
</dbReference>
<dbReference type="PANTHER" id="PTHR42918:SF5">
    <property type="entry name" value="LYSINE--TRNA LIGASE, MITOCHONDRIAL"/>
    <property type="match status" value="1"/>
</dbReference>
<evidence type="ECO:0000259" key="9">
    <source>
        <dbReference type="PROSITE" id="PS50862"/>
    </source>
</evidence>
<evidence type="ECO:0000256" key="7">
    <source>
        <dbReference type="ARBA" id="ARBA00048573"/>
    </source>
</evidence>
<dbReference type="InterPro" id="IPR006195">
    <property type="entry name" value="aa-tRNA-synth_II"/>
</dbReference>
<evidence type="ECO:0000256" key="3">
    <source>
        <dbReference type="ARBA" id="ARBA00022741"/>
    </source>
</evidence>
<dbReference type="GO" id="GO:0005829">
    <property type="term" value="C:cytosol"/>
    <property type="evidence" value="ECO:0007669"/>
    <property type="project" value="TreeGrafter"/>
</dbReference>
<dbReference type="InterPro" id="IPR002313">
    <property type="entry name" value="Lys-tRNA-ligase_II"/>
</dbReference>
<dbReference type="EMBL" id="HBIB01007471">
    <property type="protein sequence ID" value="CAE0242451.1"/>
    <property type="molecule type" value="Transcribed_RNA"/>
</dbReference>
<dbReference type="PROSITE" id="PS50862">
    <property type="entry name" value="AA_TRNA_LIGASE_II"/>
    <property type="match status" value="1"/>
</dbReference>
<dbReference type="SUPFAM" id="SSF55681">
    <property type="entry name" value="Class II aaRS and biotin synthetases"/>
    <property type="match status" value="1"/>
</dbReference>
<dbReference type="NCBIfam" id="NF001756">
    <property type="entry name" value="PRK00484.1"/>
    <property type="match status" value="1"/>
</dbReference>
<dbReference type="InterPro" id="IPR045864">
    <property type="entry name" value="aa-tRNA-synth_II/BPL/LPL"/>
</dbReference>
<dbReference type="GO" id="GO:0005524">
    <property type="term" value="F:ATP binding"/>
    <property type="evidence" value="ECO:0007669"/>
    <property type="project" value="UniProtKB-KW"/>
</dbReference>
<dbReference type="GO" id="GO:0006430">
    <property type="term" value="P:lysyl-tRNA aminoacylation"/>
    <property type="evidence" value="ECO:0007669"/>
    <property type="project" value="InterPro"/>
</dbReference>
<dbReference type="InterPro" id="IPR018149">
    <property type="entry name" value="Lys-tRNA-synth_II_C"/>
</dbReference>
<proteinExistence type="inferred from homology"/>
<dbReference type="InterPro" id="IPR004365">
    <property type="entry name" value="NA-bd_OB_tRNA"/>
</dbReference>
<dbReference type="Gene3D" id="2.40.50.140">
    <property type="entry name" value="Nucleic acid-binding proteins"/>
    <property type="match status" value="1"/>
</dbReference>
<dbReference type="AlphaFoldDB" id="A0A7S3D049"/>
<dbReference type="InterPro" id="IPR004364">
    <property type="entry name" value="Aa-tRNA-synt_II"/>
</dbReference>
<keyword evidence="5" id="KW-0030">Aminoacyl-tRNA synthetase</keyword>
<evidence type="ECO:0000256" key="2">
    <source>
        <dbReference type="ARBA" id="ARBA00022598"/>
    </source>
</evidence>
<dbReference type="Pfam" id="PF01336">
    <property type="entry name" value="tRNA_anti-codon"/>
    <property type="match status" value="1"/>
</dbReference>
<evidence type="ECO:0000256" key="5">
    <source>
        <dbReference type="ARBA" id="ARBA00023146"/>
    </source>
</evidence>
<comment type="catalytic activity">
    <reaction evidence="7 8">
        <text>tRNA(Lys) + L-lysine + ATP = L-lysyl-tRNA(Lys) + AMP + diphosphate</text>
        <dbReference type="Rhea" id="RHEA:20792"/>
        <dbReference type="Rhea" id="RHEA-COMP:9696"/>
        <dbReference type="Rhea" id="RHEA-COMP:9697"/>
        <dbReference type="ChEBI" id="CHEBI:30616"/>
        <dbReference type="ChEBI" id="CHEBI:32551"/>
        <dbReference type="ChEBI" id="CHEBI:33019"/>
        <dbReference type="ChEBI" id="CHEBI:78442"/>
        <dbReference type="ChEBI" id="CHEBI:78529"/>
        <dbReference type="ChEBI" id="CHEBI:456215"/>
        <dbReference type="EC" id="6.1.1.6"/>
    </reaction>
</comment>
<evidence type="ECO:0000256" key="8">
    <source>
        <dbReference type="RuleBase" id="RU003748"/>
    </source>
</evidence>
<name>A0A7S3D049_9EUKA</name>
<dbReference type="PRINTS" id="PR00982">
    <property type="entry name" value="TRNASYNTHLYS"/>
</dbReference>
<keyword evidence="2" id="KW-0436">Ligase</keyword>
<dbReference type="GO" id="GO:0004824">
    <property type="term" value="F:lysine-tRNA ligase activity"/>
    <property type="evidence" value="ECO:0007669"/>
    <property type="project" value="UniProtKB-EC"/>
</dbReference>
<dbReference type="HAMAP" id="MF_00252">
    <property type="entry name" value="Lys_tRNA_synth_class2"/>
    <property type="match status" value="1"/>
</dbReference>
<dbReference type="CDD" id="cd04322">
    <property type="entry name" value="LysRS_N"/>
    <property type="match status" value="1"/>
</dbReference>
<feature type="domain" description="Aminoacyl-transfer RNA synthetases class-II family profile" evidence="9">
    <location>
        <begin position="202"/>
        <end position="527"/>
    </location>
</feature>
<dbReference type="PANTHER" id="PTHR42918">
    <property type="entry name" value="LYSYL-TRNA SYNTHETASE"/>
    <property type="match status" value="1"/>
</dbReference>
<evidence type="ECO:0000256" key="4">
    <source>
        <dbReference type="ARBA" id="ARBA00022840"/>
    </source>
</evidence>
<dbReference type="NCBIfam" id="TIGR00499">
    <property type="entry name" value="lysS_bact"/>
    <property type="match status" value="1"/>
</dbReference>
<evidence type="ECO:0000313" key="10">
    <source>
        <dbReference type="EMBL" id="CAE0242451.1"/>
    </source>
</evidence>
<organism evidence="10">
    <name type="scientific">Palpitomonas bilix</name>
    <dbReference type="NCBI Taxonomy" id="652834"/>
    <lineage>
        <taxon>Eukaryota</taxon>
        <taxon>Eukaryota incertae sedis</taxon>
    </lineage>
</organism>
<keyword evidence="4" id="KW-0067">ATP-binding</keyword>
<evidence type="ECO:0000256" key="1">
    <source>
        <dbReference type="ARBA" id="ARBA00013166"/>
    </source>
</evidence>
<dbReference type="InterPro" id="IPR012340">
    <property type="entry name" value="NA-bd_OB-fold"/>
</dbReference>
<dbReference type="EC" id="6.1.1.6" evidence="1 8"/>
<evidence type="ECO:0000256" key="6">
    <source>
        <dbReference type="ARBA" id="ARBA00030563"/>
    </source>
</evidence>
<dbReference type="SUPFAM" id="SSF50249">
    <property type="entry name" value="Nucleic acid-binding proteins"/>
    <property type="match status" value="1"/>
</dbReference>
<dbReference type="GO" id="GO:0000049">
    <property type="term" value="F:tRNA binding"/>
    <property type="evidence" value="ECO:0007669"/>
    <property type="project" value="TreeGrafter"/>
</dbReference>
<reference evidence="10" key="1">
    <citation type="submission" date="2021-01" db="EMBL/GenBank/DDBJ databases">
        <authorList>
            <person name="Corre E."/>
            <person name="Pelletier E."/>
            <person name="Niang G."/>
            <person name="Scheremetjew M."/>
            <person name="Finn R."/>
            <person name="Kale V."/>
            <person name="Holt S."/>
            <person name="Cochrane G."/>
            <person name="Meng A."/>
            <person name="Brown T."/>
            <person name="Cohen L."/>
        </authorList>
    </citation>
    <scope>NUCLEOTIDE SEQUENCE</scope>
    <source>
        <strain evidence="10">NIES-2562</strain>
    </source>
</reference>
<protein>
    <recommendedName>
        <fullName evidence="1 8">Lysine--tRNA ligase</fullName>
        <ecNumber evidence="1 8">6.1.1.6</ecNumber>
    </recommendedName>
    <alternativeName>
        <fullName evidence="6 8">Lysyl-tRNA synthetase</fullName>
    </alternativeName>
</protein>
<accession>A0A7S3D049</accession>
<gene>
    <name evidence="10" type="ORF">PBIL07802_LOCUS4616</name>
</gene>
<dbReference type="Pfam" id="PF00152">
    <property type="entry name" value="tRNA-synt_2"/>
    <property type="match status" value="1"/>
</dbReference>
<dbReference type="InterPro" id="IPR044136">
    <property type="entry name" value="Lys-tRNA-ligase_II_N"/>
</dbReference>
<sequence length="549" mass="60956">MTAVVRSVAALGRRIKAGFIGSSMRQQRAFSAFPAVQQGHDDNSGRHCDYPNTTKPTISLKAYREKYNALEKGARLRDGEEEIVVGRVGAKREAGKKLVFFDVLGGNDEVADRLQVIASPGDDFEGEFQQAVRPLRRGDIVSVRGFAGSSQKGETSIIARDVELLAPCMSELPLPNSLLDKETRYRKRSLDLIVNSKTRAIFLQRAKVIDFIREYLKKRDFLEVETPILTTAAGGAAARPFQTKAWAYNDTELSMRIAPELFLKELIVGGYERVFEIGKQFRNEGVDSNHNPEFTTVEFYQAYANYRDLITMAEEIIRGAVNVVSDSPILSVYAKGGREVEIDFSQPFQKLDFLSSIEEKAGTKIPEVCISKEKDWRDFVKSLGVSEVEELPLGHLLDEAFSVLVEPGLIQPTFVLDHPRLLSPLARWKTGAPHLSERFEFYFAGMELINAYSELNDPAEQKLRFDEQAAERDAEGRGGKAAGVMEQSYCDSLQHGMPPTGGFGLGIDRLVMLITGQSQIRDVLLFPLMLNDLKEAGSGGDGGGENKDL</sequence>